<name>A0A835FWR6_9POAL</name>
<dbReference type="PROSITE" id="PS00108">
    <property type="entry name" value="PROTEIN_KINASE_ST"/>
    <property type="match status" value="1"/>
</dbReference>
<dbReference type="PANTHER" id="PTHR45707">
    <property type="entry name" value="C2 CALCIUM/LIPID-BINDING PLANT PHOSPHORIBOSYLTRANSFERASE FAMILY PROTEIN"/>
    <property type="match status" value="1"/>
</dbReference>
<dbReference type="SMART" id="SM00220">
    <property type="entry name" value="S_TKc"/>
    <property type="match status" value="1"/>
</dbReference>
<dbReference type="GO" id="GO:0005524">
    <property type="term" value="F:ATP binding"/>
    <property type="evidence" value="ECO:0007669"/>
    <property type="project" value="InterPro"/>
</dbReference>
<dbReference type="InterPro" id="IPR011009">
    <property type="entry name" value="Kinase-like_dom_sf"/>
</dbReference>
<dbReference type="InterPro" id="IPR008271">
    <property type="entry name" value="Ser/Thr_kinase_AS"/>
</dbReference>
<organism evidence="2 3">
    <name type="scientific">Digitaria exilis</name>
    <dbReference type="NCBI Taxonomy" id="1010633"/>
    <lineage>
        <taxon>Eukaryota</taxon>
        <taxon>Viridiplantae</taxon>
        <taxon>Streptophyta</taxon>
        <taxon>Embryophyta</taxon>
        <taxon>Tracheophyta</taxon>
        <taxon>Spermatophyta</taxon>
        <taxon>Magnoliopsida</taxon>
        <taxon>Liliopsida</taxon>
        <taxon>Poales</taxon>
        <taxon>Poaceae</taxon>
        <taxon>PACMAD clade</taxon>
        <taxon>Panicoideae</taxon>
        <taxon>Panicodae</taxon>
        <taxon>Paniceae</taxon>
        <taxon>Anthephorinae</taxon>
        <taxon>Digitaria</taxon>
    </lineage>
</organism>
<dbReference type="Gene3D" id="1.10.510.10">
    <property type="entry name" value="Transferase(Phosphotransferase) domain 1"/>
    <property type="match status" value="1"/>
</dbReference>
<dbReference type="AlphaFoldDB" id="A0A835FWR6"/>
<dbReference type="FunFam" id="1.10.510.10:FF:000870">
    <property type="entry name" value="OSJNBa0016N04.16-like protein"/>
    <property type="match status" value="1"/>
</dbReference>
<feature type="domain" description="Protein kinase" evidence="1">
    <location>
        <begin position="1"/>
        <end position="269"/>
    </location>
</feature>
<evidence type="ECO:0000313" key="2">
    <source>
        <dbReference type="EMBL" id="KAF8776568.1"/>
    </source>
</evidence>
<accession>A0A835FWR6</accession>
<dbReference type="PIRSF" id="PIRSF000654">
    <property type="entry name" value="Integrin-linked_kinase"/>
    <property type="match status" value="1"/>
</dbReference>
<sequence>MVAVKKLTWTITGIQDKHYENEVRHLMRLKHPNIVQLVGYCSETEKELVQHNGKYVYAEKSERLLCLEYLPKGNLCNHISDECSGLDWGTRYKIIKDICYGLYYLHEEWQASTPIIHRDLKPANILLDNNMVPKIADFGLSRLFGEEQTRTITKKFLGHRGYMAPEYLNRGIITKELDIFSLGVVIIEIMTGHKHYPYKDETSSSQGFIDLVLKKWRNRLQKENTVGHRSRETHCQQIRMCIEIGLLCVKYERAERPTIRQIIKKLTWGAAECRNNEREVRSPRT</sequence>
<dbReference type="PANTHER" id="PTHR45707:SF71">
    <property type="entry name" value="PROTEIN KINASE DOMAIN-CONTAINING PROTEIN"/>
    <property type="match status" value="1"/>
</dbReference>
<protein>
    <recommendedName>
        <fullName evidence="1">Protein kinase domain-containing protein</fullName>
    </recommendedName>
</protein>
<reference evidence="2" key="1">
    <citation type="submission" date="2020-07" db="EMBL/GenBank/DDBJ databases">
        <title>Genome sequence and genetic diversity analysis of an under-domesticated orphan crop, white fonio (Digitaria exilis).</title>
        <authorList>
            <person name="Bennetzen J.L."/>
            <person name="Chen S."/>
            <person name="Ma X."/>
            <person name="Wang X."/>
            <person name="Yssel A.E.J."/>
            <person name="Chaluvadi S.R."/>
            <person name="Johnson M."/>
            <person name="Gangashetty P."/>
            <person name="Hamidou F."/>
            <person name="Sanogo M.D."/>
            <person name="Zwaenepoel A."/>
            <person name="Wallace J."/>
            <person name="Van De Peer Y."/>
            <person name="Van Deynze A."/>
        </authorList>
    </citation>
    <scope>NUCLEOTIDE SEQUENCE</scope>
    <source>
        <tissue evidence="2">Leaves</tissue>
    </source>
</reference>
<gene>
    <name evidence="2" type="ORF">HU200_003286</name>
</gene>
<keyword evidence="3" id="KW-1185">Reference proteome</keyword>
<dbReference type="EMBL" id="JACEFO010000191">
    <property type="protein sequence ID" value="KAF8776568.1"/>
    <property type="molecule type" value="Genomic_DNA"/>
</dbReference>
<dbReference type="SUPFAM" id="SSF56112">
    <property type="entry name" value="Protein kinase-like (PK-like)"/>
    <property type="match status" value="1"/>
</dbReference>
<dbReference type="Pfam" id="PF00069">
    <property type="entry name" value="Pkinase"/>
    <property type="match status" value="1"/>
</dbReference>
<proteinExistence type="predicted"/>
<dbReference type="InterPro" id="IPR000719">
    <property type="entry name" value="Prot_kinase_dom"/>
</dbReference>
<comment type="caution">
    <text evidence="2">The sequence shown here is derived from an EMBL/GenBank/DDBJ whole genome shotgun (WGS) entry which is preliminary data.</text>
</comment>
<dbReference type="Proteomes" id="UP000636709">
    <property type="component" value="Unassembled WGS sequence"/>
</dbReference>
<evidence type="ECO:0000313" key="3">
    <source>
        <dbReference type="Proteomes" id="UP000636709"/>
    </source>
</evidence>
<dbReference type="OrthoDB" id="666115at2759"/>
<evidence type="ECO:0000259" key="1">
    <source>
        <dbReference type="PROSITE" id="PS50011"/>
    </source>
</evidence>
<dbReference type="GO" id="GO:0004672">
    <property type="term" value="F:protein kinase activity"/>
    <property type="evidence" value="ECO:0007669"/>
    <property type="project" value="InterPro"/>
</dbReference>
<dbReference type="PROSITE" id="PS50011">
    <property type="entry name" value="PROTEIN_KINASE_DOM"/>
    <property type="match status" value="1"/>
</dbReference>